<sequence length="117" mass="12698">MASLKYPLGVVDEGMTISIAEGGAYGSRCATMLSTSSNCLPSVTAKFVFGNVFQRTNLVKGLEHEGENPRQSSLSLSPSLRLSFSLQRSSPMSRSGQPPDLKKYMDKKLQSKFSTSQ</sequence>
<feature type="region of interest" description="Disordered" evidence="1">
    <location>
        <begin position="86"/>
        <end position="117"/>
    </location>
</feature>
<keyword evidence="3" id="KW-1185">Reference proteome</keyword>
<evidence type="ECO:0000256" key="1">
    <source>
        <dbReference type="SAM" id="MobiDB-lite"/>
    </source>
</evidence>
<evidence type="ECO:0000313" key="3">
    <source>
        <dbReference type="Proteomes" id="UP001415857"/>
    </source>
</evidence>
<organism evidence="2 3">
    <name type="scientific">Liquidambar formosana</name>
    <name type="common">Formosan gum</name>
    <dbReference type="NCBI Taxonomy" id="63359"/>
    <lineage>
        <taxon>Eukaryota</taxon>
        <taxon>Viridiplantae</taxon>
        <taxon>Streptophyta</taxon>
        <taxon>Embryophyta</taxon>
        <taxon>Tracheophyta</taxon>
        <taxon>Spermatophyta</taxon>
        <taxon>Magnoliopsida</taxon>
        <taxon>eudicotyledons</taxon>
        <taxon>Gunneridae</taxon>
        <taxon>Pentapetalae</taxon>
        <taxon>Saxifragales</taxon>
        <taxon>Altingiaceae</taxon>
        <taxon>Liquidambar</taxon>
    </lineage>
</organism>
<dbReference type="AlphaFoldDB" id="A0AAP0S6U5"/>
<gene>
    <name evidence="2" type="ORF">L1049_008644</name>
</gene>
<proteinExistence type="predicted"/>
<dbReference type="EMBL" id="JBBPBK010000002">
    <property type="protein sequence ID" value="KAK9290474.1"/>
    <property type="molecule type" value="Genomic_DNA"/>
</dbReference>
<evidence type="ECO:0000313" key="2">
    <source>
        <dbReference type="EMBL" id="KAK9290474.1"/>
    </source>
</evidence>
<name>A0AAP0S6U5_LIQFO</name>
<comment type="caution">
    <text evidence="2">The sequence shown here is derived from an EMBL/GenBank/DDBJ whole genome shotgun (WGS) entry which is preliminary data.</text>
</comment>
<dbReference type="Proteomes" id="UP001415857">
    <property type="component" value="Unassembled WGS sequence"/>
</dbReference>
<reference evidence="2 3" key="1">
    <citation type="journal article" date="2024" name="Plant J.">
        <title>Genome sequences and population genomics reveal climatic adaptation and genomic divergence between two closely related sweetgum species.</title>
        <authorList>
            <person name="Xu W.Q."/>
            <person name="Ren C.Q."/>
            <person name="Zhang X.Y."/>
            <person name="Comes H.P."/>
            <person name="Liu X.H."/>
            <person name="Li Y.G."/>
            <person name="Kettle C.J."/>
            <person name="Jalonen R."/>
            <person name="Gaisberger H."/>
            <person name="Ma Y.Z."/>
            <person name="Qiu Y.X."/>
        </authorList>
    </citation>
    <scope>NUCLEOTIDE SEQUENCE [LARGE SCALE GENOMIC DNA]</scope>
    <source>
        <strain evidence="2">Hangzhou</strain>
    </source>
</reference>
<protein>
    <submittedName>
        <fullName evidence="2">Uncharacterized protein</fullName>
    </submittedName>
</protein>
<feature type="compositionally biased region" description="Basic and acidic residues" evidence="1">
    <location>
        <begin position="100"/>
        <end position="109"/>
    </location>
</feature>
<accession>A0AAP0S6U5</accession>